<feature type="transmembrane region" description="Helical" evidence="5">
    <location>
        <begin position="334"/>
        <end position="354"/>
    </location>
</feature>
<dbReference type="AlphaFoldDB" id="A0A6J4HXZ1"/>
<proteinExistence type="predicted"/>
<feature type="transmembrane region" description="Helical" evidence="5">
    <location>
        <begin position="160"/>
        <end position="179"/>
    </location>
</feature>
<feature type="transmembrane region" description="Helical" evidence="5">
    <location>
        <begin position="243"/>
        <end position="261"/>
    </location>
</feature>
<feature type="transmembrane region" description="Helical" evidence="5">
    <location>
        <begin position="185"/>
        <end position="205"/>
    </location>
</feature>
<gene>
    <name evidence="7" type="ORF">AVDCRST_MAG77-1267</name>
</gene>
<feature type="transmembrane region" description="Helical" evidence="5">
    <location>
        <begin position="366"/>
        <end position="385"/>
    </location>
</feature>
<dbReference type="PROSITE" id="PS50850">
    <property type="entry name" value="MFS"/>
    <property type="match status" value="1"/>
</dbReference>
<evidence type="ECO:0000256" key="4">
    <source>
        <dbReference type="ARBA" id="ARBA00023136"/>
    </source>
</evidence>
<organism evidence="7">
    <name type="scientific">uncultured Chloroflexota bacterium</name>
    <dbReference type="NCBI Taxonomy" id="166587"/>
    <lineage>
        <taxon>Bacteria</taxon>
        <taxon>Bacillati</taxon>
        <taxon>Chloroflexota</taxon>
        <taxon>environmental samples</taxon>
    </lineage>
</organism>
<feature type="transmembrane region" description="Helical" evidence="5">
    <location>
        <begin position="116"/>
        <end position="134"/>
    </location>
</feature>
<feature type="domain" description="Major facilitator superfamily (MFS) profile" evidence="6">
    <location>
        <begin position="242"/>
        <end position="437"/>
    </location>
</feature>
<dbReference type="InterPro" id="IPR036259">
    <property type="entry name" value="MFS_trans_sf"/>
</dbReference>
<keyword evidence="3 5" id="KW-1133">Transmembrane helix</keyword>
<keyword evidence="4 5" id="KW-0472">Membrane</keyword>
<reference evidence="7" key="1">
    <citation type="submission" date="2020-02" db="EMBL/GenBank/DDBJ databases">
        <authorList>
            <person name="Meier V. D."/>
        </authorList>
    </citation>
    <scope>NUCLEOTIDE SEQUENCE</scope>
    <source>
        <strain evidence="7">AVDCRST_MAG77</strain>
    </source>
</reference>
<feature type="transmembrane region" description="Helical" evidence="5">
    <location>
        <begin position="7"/>
        <end position="31"/>
    </location>
</feature>
<dbReference type="GO" id="GO:0022857">
    <property type="term" value="F:transmembrane transporter activity"/>
    <property type="evidence" value="ECO:0007669"/>
    <property type="project" value="InterPro"/>
</dbReference>
<evidence type="ECO:0000256" key="1">
    <source>
        <dbReference type="ARBA" id="ARBA00004651"/>
    </source>
</evidence>
<feature type="transmembrane region" description="Helical" evidence="5">
    <location>
        <begin position="281"/>
        <end position="302"/>
    </location>
</feature>
<evidence type="ECO:0000256" key="5">
    <source>
        <dbReference type="SAM" id="Phobius"/>
    </source>
</evidence>
<name>A0A6J4HXZ1_9CHLR</name>
<dbReference type="PANTHER" id="PTHR23528">
    <property type="match status" value="1"/>
</dbReference>
<dbReference type="EMBL" id="CADCTC010000082">
    <property type="protein sequence ID" value="CAA9236018.1"/>
    <property type="molecule type" value="Genomic_DNA"/>
</dbReference>
<keyword evidence="2 5" id="KW-0812">Transmembrane</keyword>
<accession>A0A6J4HXZ1</accession>
<feature type="transmembrane region" description="Helical" evidence="5">
    <location>
        <begin position="37"/>
        <end position="56"/>
    </location>
</feature>
<dbReference type="Gene3D" id="1.20.1250.20">
    <property type="entry name" value="MFS general substrate transporter like domains"/>
    <property type="match status" value="2"/>
</dbReference>
<dbReference type="SUPFAM" id="SSF103473">
    <property type="entry name" value="MFS general substrate transporter"/>
    <property type="match status" value="1"/>
</dbReference>
<feature type="transmembrane region" description="Helical" evidence="5">
    <location>
        <begin position="397"/>
        <end position="416"/>
    </location>
</feature>
<feature type="transmembrane region" description="Helical" evidence="5">
    <location>
        <begin position="309"/>
        <end position="328"/>
    </location>
</feature>
<sequence length="437" mass="45937">MKWSQRFAYLACSLSIGVFSSFNNFTLSLWLSTFTTSYFLISLMGNTRSFEGALISPATGAWSDRTWLGWLGRRRPFILVGGLSSALLLAATPHIARLPLPVDLAEVGWLPADVGTLAPAILAIFLFTMAFNVMDDIHSALMVDLTPPGAERNWLSSLKVVTNMAGQAGILILGAFLWHDGVPDSAFLVTGGIMAAGVLSTVLGVREPAPGAAVSDASVRSESGQDSGERATLGTFWTHYRGAMVFCLVWFAYWFGVNAVLPLVSLYTRDILGASVGEAQLLPAVLLLSTTLFAAPMAMLGTRYGKRRVFSAGLAVMGVAALTGLVITTKEMGAVVFLLAGVGNAASMVLHLPLMADLVPRRHMGAAAGILAASASIAAPLASAMAGGLSDTFGPRVIFAMMAVFTGLALVLMLGVRRQAEPAGERLAMATPQAQPV</sequence>
<dbReference type="GO" id="GO:0005886">
    <property type="term" value="C:plasma membrane"/>
    <property type="evidence" value="ECO:0007669"/>
    <property type="project" value="UniProtKB-SubCell"/>
</dbReference>
<dbReference type="Pfam" id="PF07690">
    <property type="entry name" value="MFS_1"/>
    <property type="match status" value="1"/>
</dbReference>
<evidence type="ECO:0000313" key="7">
    <source>
        <dbReference type="EMBL" id="CAA9236018.1"/>
    </source>
</evidence>
<dbReference type="InterPro" id="IPR020846">
    <property type="entry name" value="MFS_dom"/>
</dbReference>
<evidence type="ECO:0000256" key="3">
    <source>
        <dbReference type="ARBA" id="ARBA00022989"/>
    </source>
</evidence>
<feature type="transmembrane region" description="Helical" evidence="5">
    <location>
        <begin position="77"/>
        <end position="96"/>
    </location>
</feature>
<dbReference type="InterPro" id="IPR011701">
    <property type="entry name" value="MFS"/>
</dbReference>
<evidence type="ECO:0000259" key="6">
    <source>
        <dbReference type="PROSITE" id="PS50850"/>
    </source>
</evidence>
<protein>
    <recommendedName>
        <fullName evidence="6">Major facilitator superfamily (MFS) profile domain-containing protein</fullName>
    </recommendedName>
</protein>
<dbReference type="PANTHER" id="PTHR23528:SF1">
    <property type="entry name" value="MAJOR FACILITATOR SUPERFAMILY (MFS) PROFILE DOMAIN-CONTAINING PROTEIN"/>
    <property type="match status" value="1"/>
</dbReference>
<comment type="subcellular location">
    <subcellularLocation>
        <location evidence="1">Cell membrane</location>
        <topology evidence="1">Multi-pass membrane protein</topology>
    </subcellularLocation>
</comment>
<evidence type="ECO:0000256" key="2">
    <source>
        <dbReference type="ARBA" id="ARBA00022692"/>
    </source>
</evidence>